<evidence type="ECO:0000256" key="4">
    <source>
        <dbReference type="ARBA" id="ARBA00023163"/>
    </source>
</evidence>
<dbReference type="InterPro" id="IPR036390">
    <property type="entry name" value="WH_DNA-bd_sf"/>
</dbReference>
<dbReference type="Proteomes" id="UP000663207">
    <property type="component" value="Chromosome"/>
</dbReference>
<dbReference type="InterPro" id="IPR000847">
    <property type="entry name" value="LysR_HTH_N"/>
</dbReference>
<keyword evidence="7" id="KW-1185">Reference proteome</keyword>
<dbReference type="SUPFAM" id="SSF53850">
    <property type="entry name" value="Periplasmic binding protein-like II"/>
    <property type="match status" value="1"/>
</dbReference>
<evidence type="ECO:0000313" key="6">
    <source>
        <dbReference type="EMBL" id="QSX37878.1"/>
    </source>
</evidence>
<keyword evidence="2" id="KW-0805">Transcription regulation</keyword>
<keyword evidence="4" id="KW-0804">Transcription</keyword>
<dbReference type="CDD" id="cd08432">
    <property type="entry name" value="PBP2_GcdR_TrpI_HvrB_AmpR_like"/>
    <property type="match status" value="1"/>
</dbReference>
<gene>
    <name evidence="6" type="ORF">JYB85_03280</name>
</gene>
<dbReference type="RefSeq" id="WP_207381047.1">
    <property type="nucleotide sequence ID" value="NZ_CP071502.1"/>
</dbReference>
<sequence length="295" mass="32820">MNPLNHLNSLRAIEAAARHRSYTLAAAELFVTQAAISQQVRQVEAWLGIKLFVRQGRQMQPTAKCQQLAEQLGQGFTTIGEAVKRLKCEPLEGELNITTTQSFATMMLSPALGDFNRRYPEVQLKVWASTAMEDLHHGSMDVAIRYGFTEYSGLSQRTLLEDELVPLCSPALCRDGQLTNAAALRHCWLIDSTQTTGRDWPAWFACAGIDMKPGDFKWISVSNLDMALSTALSGHGVFLGSRRMARAFIEAGSLVNPINLALPSGIRYSLLHDPQSPRLARIQLFENWLLERFAS</sequence>
<comment type="similarity">
    <text evidence="1">Belongs to the LysR transcriptional regulatory family.</text>
</comment>
<reference evidence="6 7" key="1">
    <citation type="submission" date="2021-03" db="EMBL/GenBank/DDBJ databases">
        <title>Novel species identification of genus Shewanella.</title>
        <authorList>
            <person name="Liu G."/>
            <person name="Zhang Q."/>
        </authorList>
    </citation>
    <scope>NUCLEOTIDE SEQUENCE [LARGE SCALE GENOMIC DNA]</scope>
    <source>
        <strain evidence="6 7">FJAT-52962</strain>
    </source>
</reference>
<feature type="domain" description="HTH lysR-type" evidence="5">
    <location>
        <begin position="1"/>
        <end position="62"/>
    </location>
</feature>
<evidence type="ECO:0000256" key="1">
    <source>
        <dbReference type="ARBA" id="ARBA00009437"/>
    </source>
</evidence>
<dbReference type="Gene3D" id="3.40.190.10">
    <property type="entry name" value="Periplasmic binding protein-like II"/>
    <property type="match status" value="2"/>
</dbReference>
<accession>A0ABX7R274</accession>
<dbReference type="PROSITE" id="PS50931">
    <property type="entry name" value="HTH_LYSR"/>
    <property type="match status" value="1"/>
</dbReference>
<dbReference type="InterPro" id="IPR005119">
    <property type="entry name" value="LysR_subst-bd"/>
</dbReference>
<dbReference type="InterPro" id="IPR058163">
    <property type="entry name" value="LysR-type_TF_proteobact-type"/>
</dbReference>
<keyword evidence="3" id="KW-0238">DNA-binding</keyword>
<dbReference type="PRINTS" id="PR00039">
    <property type="entry name" value="HTHLYSR"/>
</dbReference>
<dbReference type="EMBL" id="CP071502">
    <property type="protein sequence ID" value="QSX37878.1"/>
    <property type="molecule type" value="Genomic_DNA"/>
</dbReference>
<protein>
    <submittedName>
        <fullName evidence="6">LysR family transcriptional regulator</fullName>
    </submittedName>
</protein>
<dbReference type="PANTHER" id="PTHR30537:SF74">
    <property type="entry name" value="HTH-TYPE TRANSCRIPTIONAL REGULATOR TRPI"/>
    <property type="match status" value="1"/>
</dbReference>
<name>A0ABX7R274_9GAMM</name>
<evidence type="ECO:0000256" key="3">
    <source>
        <dbReference type="ARBA" id="ARBA00023125"/>
    </source>
</evidence>
<dbReference type="InterPro" id="IPR036388">
    <property type="entry name" value="WH-like_DNA-bd_sf"/>
</dbReference>
<evidence type="ECO:0000313" key="7">
    <source>
        <dbReference type="Proteomes" id="UP000663207"/>
    </source>
</evidence>
<dbReference type="Pfam" id="PF03466">
    <property type="entry name" value="LysR_substrate"/>
    <property type="match status" value="1"/>
</dbReference>
<dbReference type="Pfam" id="PF00126">
    <property type="entry name" value="HTH_1"/>
    <property type="match status" value="1"/>
</dbReference>
<proteinExistence type="inferred from homology"/>
<dbReference type="SUPFAM" id="SSF46785">
    <property type="entry name" value="Winged helix' DNA-binding domain"/>
    <property type="match status" value="1"/>
</dbReference>
<organism evidence="6 7">
    <name type="scientific">Shewanella sedimentimangrovi</name>
    <dbReference type="NCBI Taxonomy" id="2814293"/>
    <lineage>
        <taxon>Bacteria</taxon>
        <taxon>Pseudomonadati</taxon>
        <taxon>Pseudomonadota</taxon>
        <taxon>Gammaproteobacteria</taxon>
        <taxon>Alteromonadales</taxon>
        <taxon>Shewanellaceae</taxon>
        <taxon>Shewanella</taxon>
    </lineage>
</organism>
<evidence type="ECO:0000256" key="2">
    <source>
        <dbReference type="ARBA" id="ARBA00023015"/>
    </source>
</evidence>
<evidence type="ECO:0000259" key="5">
    <source>
        <dbReference type="PROSITE" id="PS50931"/>
    </source>
</evidence>
<dbReference type="Gene3D" id="1.10.10.10">
    <property type="entry name" value="Winged helix-like DNA-binding domain superfamily/Winged helix DNA-binding domain"/>
    <property type="match status" value="1"/>
</dbReference>
<dbReference type="PANTHER" id="PTHR30537">
    <property type="entry name" value="HTH-TYPE TRANSCRIPTIONAL REGULATOR"/>
    <property type="match status" value="1"/>
</dbReference>